<dbReference type="InterPro" id="IPR046341">
    <property type="entry name" value="SET_dom_sf"/>
</dbReference>
<evidence type="ECO:0000313" key="8">
    <source>
        <dbReference type="EMBL" id="KXS14621.1"/>
    </source>
</evidence>
<dbReference type="Pfam" id="PF01753">
    <property type="entry name" value="zf-MYND"/>
    <property type="match status" value="1"/>
</dbReference>
<dbReference type="SUPFAM" id="SSF144232">
    <property type="entry name" value="HIT/MYND zinc finger-like"/>
    <property type="match status" value="1"/>
</dbReference>
<dbReference type="InterPro" id="IPR050869">
    <property type="entry name" value="H3K4_H4K5_MeTrfase"/>
</dbReference>
<dbReference type="OMA" id="CASAECG"/>
<reference evidence="8 9" key="1">
    <citation type="journal article" date="2015" name="Genome Biol. Evol.">
        <title>Phylogenomic analyses indicate that early fungi evolved digesting cell walls of algal ancestors of land plants.</title>
        <authorList>
            <person name="Chang Y."/>
            <person name="Wang S."/>
            <person name="Sekimoto S."/>
            <person name="Aerts A.L."/>
            <person name="Choi C."/>
            <person name="Clum A."/>
            <person name="LaButti K.M."/>
            <person name="Lindquist E.A."/>
            <person name="Yee Ngan C."/>
            <person name="Ohm R.A."/>
            <person name="Salamov A.A."/>
            <person name="Grigoriev I.V."/>
            <person name="Spatafora J.W."/>
            <person name="Berbee M.L."/>
        </authorList>
    </citation>
    <scope>NUCLEOTIDE SEQUENCE [LARGE SCALE GENOMIC DNA]</scope>
    <source>
        <strain evidence="8 9">JEL478</strain>
    </source>
</reference>
<evidence type="ECO:0000256" key="3">
    <source>
        <dbReference type="ARBA" id="ARBA00022833"/>
    </source>
</evidence>
<evidence type="ECO:0000313" key="9">
    <source>
        <dbReference type="Proteomes" id="UP000070544"/>
    </source>
</evidence>
<dbReference type="SUPFAM" id="SSF82199">
    <property type="entry name" value="SET domain"/>
    <property type="match status" value="1"/>
</dbReference>
<dbReference type="AlphaFoldDB" id="A0A139ACT6"/>
<evidence type="ECO:0000256" key="2">
    <source>
        <dbReference type="ARBA" id="ARBA00022771"/>
    </source>
</evidence>
<dbReference type="SMART" id="SM00317">
    <property type="entry name" value="SET"/>
    <property type="match status" value="1"/>
</dbReference>
<dbReference type="PROSITE" id="PS50280">
    <property type="entry name" value="SET"/>
    <property type="match status" value="1"/>
</dbReference>
<dbReference type="PROSITE" id="PS50865">
    <property type="entry name" value="ZF_MYND_2"/>
    <property type="match status" value="1"/>
</dbReference>
<dbReference type="Proteomes" id="UP000070544">
    <property type="component" value="Unassembled WGS sequence"/>
</dbReference>
<dbReference type="CDD" id="cd20071">
    <property type="entry name" value="SET_SMYD"/>
    <property type="match status" value="1"/>
</dbReference>
<dbReference type="EMBL" id="KQ965768">
    <property type="protein sequence ID" value="KXS14621.1"/>
    <property type="molecule type" value="Genomic_DNA"/>
</dbReference>
<keyword evidence="1" id="KW-0479">Metal-binding</keyword>
<dbReference type="Pfam" id="PF00856">
    <property type="entry name" value="SET"/>
    <property type="match status" value="1"/>
</dbReference>
<feature type="domain" description="SET" evidence="6">
    <location>
        <begin position="21"/>
        <end position="406"/>
    </location>
</feature>
<evidence type="ECO:0000256" key="4">
    <source>
        <dbReference type="PROSITE-ProRule" id="PRU00134"/>
    </source>
</evidence>
<dbReference type="GO" id="GO:0008270">
    <property type="term" value="F:zinc ion binding"/>
    <property type="evidence" value="ECO:0007669"/>
    <property type="project" value="UniProtKB-KW"/>
</dbReference>
<sequence>MPVTYPPCSCQAPHTIASKVPPLRVAVTPDKGRCFVAARNIAPGELLLECEAYGGAVIVDSTARKYFCASAECGKFLGRESNGNGEQSETDSEGKGGHSRDCRATLEPLPFGCARGCGTVAYCSKHCSERDWNDFHSYECEFLAKQVLPYCGPHANLVNIPPSPLTNGSTGNGHTPESQNGFKEDKLGALPLTSTLRNPYVHDYLRLLVRVLTARFKELRGQPDDVPVNGHSNTPYSALRSVPCWADVLSMTSNIKEFSEDRVSGEFQVVASKLREYAEHWLGVDQAQLFGEKLDSQDPYLLLVAREECNSFGLYTHSITMPEAERSTEPLATQTQPSSRQSYGLTIYPTAAFFNHSCAPNAVHLSYPQPSNRAGTDSPPATPRMLFFALPRREILAGDEICISYTAPAHLVAAERSQNAAVTRRSELQKWFLFECGCSRCVSEVEGKPLPKEVEAALVGGLCDPKGTVCSGRWVPGRSVDKVQIQCSKEEKLACGDSFGDWRCEACMRPMT</sequence>
<dbReference type="OrthoDB" id="1028014at2759"/>
<organism evidence="8 9">
    <name type="scientific">Gonapodya prolifera (strain JEL478)</name>
    <name type="common">Monoblepharis prolifera</name>
    <dbReference type="NCBI Taxonomy" id="1344416"/>
    <lineage>
        <taxon>Eukaryota</taxon>
        <taxon>Fungi</taxon>
        <taxon>Fungi incertae sedis</taxon>
        <taxon>Chytridiomycota</taxon>
        <taxon>Chytridiomycota incertae sedis</taxon>
        <taxon>Monoblepharidomycetes</taxon>
        <taxon>Monoblepharidales</taxon>
        <taxon>Gonapodyaceae</taxon>
        <taxon>Gonapodya</taxon>
    </lineage>
</organism>
<feature type="region of interest" description="Disordered" evidence="5">
    <location>
        <begin position="80"/>
        <end position="99"/>
    </location>
</feature>
<accession>A0A139ACT6</accession>
<dbReference type="PANTHER" id="PTHR12197">
    <property type="entry name" value="HISTONE-LYSINE N-METHYLTRANSFERASE SMYD"/>
    <property type="match status" value="1"/>
</dbReference>
<feature type="domain" description="MYND-type" evidence="7">
    <location>
        <begin position="99"/>
        <end position="140"/>
    </location>
</feature>
<dbReference type="InterPro" id="IPR002893">
    <property type="entry name" value="Znf_MYND"/>
</dbReference>
<protein>
    <submittedName>
        <fullName evidence="8">SET domain-containing protein</fullName>
    </submittedName>
</protein>
<evidence type="ECO:0000259" key="7">
    <source>
        <dbReference type="PROSITE" id="PS50865"/>
    </source>
</evidence>
<dbReference type="PANTHER" id="PTHR12197:SF292">
    <property type="entry name" value="SET DOMAIN-CONTAINING PROTEIN"/>
    <property type="match status" value="1"/>
</dbReference>
<keyword evidence="3" id="KW-0862">Zinc</keyword>
<dbReference type="Gene3D" id="6.10.140.2220">
    <property type="match status" value="1"/>
</dbReference>
<keyword evidence="9" id="KW-1185">Reference proteome</keyword>
<name>A0A139ACT6_GONPJ</name>
<proteinExistence type="predicted"/>
<evidence type="ECO:0000259" key="6">
    <source>
        <dbReference type="PROSITE" id="PS50280"/>
    </source>
</evidence>
<dbReference type="Gene3D" id="2.170.270.10">
    <property type="entry name" value="SET domain"/>
    <property type="match status" value="1"/>
</dbReference>
<dbReference type="STRING" id="1344416.A0A139ACT6"/>
<keyword evidence="2 4" id="KW-0863">Zinc-finger</keyword>
<evidence type="ECO:0000256" key="5">
    <source>
        <dbReference type="SAM" id="MobiDB-lite"/>
    </source>
</evidence>
<dbReference type="InterPro" id="IPR001214">
    <property type="entry name" value="SET_dom"/>
</dbReference>
<gene>
    <name evidence="8" type="ORF">M427DRAFT_135736</name>
</gene>
<evidence type="ECO:0000256" key="1">
    <source>
        <dbReference type="ARBA" id="ARBA00022723"/>
    </source>
</evidence>